<evidence type="ECO:0000313" key="1">
    <source>
        <dbReference type="EMBL" id="EMB14926.1"/>
    </source>
</evidence>
<reference evidence="1" key="1">
    <citation type="submission" date="2012-11" db="EMBL/GenBank/DDBJ databases">
        <title>Permanent draft genomes of Rhodopirellula europaea strain SH398 and 6C.</title>
        <authorList>
            <person name="Richter M."/>
            <person name="Richter-Heitmann T."/>
            <person name="Frank C."/>
            <person name="Harder J."/>
            <person name="Glockner F.O."/>
        </authorList>
    </citation>
    <scope>NUCLEOTIDE SEQUENCE</scope>
    <source>
        <strain evidence="1">6C</strain>
    </source>
</reference>
<dbReference type="EMBL" id="ANMO01000203">
    <property type="protein sequence ID" value="EMB14926.1"/>
    <property type="molecule type" value="Genomic_DNA"/>
</dbReference>
<keyword evidence="2" id="KW-1185">Reference proteome</keyword>
<gene>
    <name evidence="1" type="ORF">RE6C_04384</name>
</gene>
<organism evidence="1 2">
    <name type="scientific">Rhodopirellula europaea 6C</name>
    <dbReference type="NCBI Taxonomy" id="1263867"/>
    <lineage>
        <taxon>Bacteria</taxon>
        <taxon>Pseudomonadati</taxon>
        <taxon>Planctomycetota</taxon>
        <taxon>Planctomycetia</taxon>
        <taxon>Pirellulales</taxon>
        <taxon>Pirellulaceae</taxon>
        <taxon>Rhodopirellula</taxon>
    </lineage>
</organism>
<proteinExistence type="predicted"/>
<protein>
    <submittedName>
        <fullName evidence="1">Uncharacterized protein</fullName>
    </submittedName>
</protein>
<name>M2A4X1_9BACT</name>
<evidence type="ECO:0000313" key="2">
    <source>
        <dbReference type="Proteomes" id="UP000011529"/>
    </source>
</evidence>
<reference evidence="1" key="2">
    <citation type="journal article" date="2013" name="Mar. Genomics">
        <title>Expression of sulfatases in Rhodopirellula baltica and the diversity of sulfatases in the genus Rhodopirellula.</title>
        <authorList>
            <person name="Wegner C.E."/>
            <person name="Richter-Heitmann T."/>
            <person name="Klindworth A."/>
            <person name="Klockow C."/>
            <person name="Richter M."/>
            <person name="Achstetter T."/>
            <person name="Glockner F.O."/>
            <person name="Harder J."/>
        </authorList>
    </citation>
    <scope>NUCLEOTIDE SEQUENCE [LARGE SCALE GENOMIC DNA]</scope>
    <source>
        <strain evidence="1">6C</strain>
    </source>
</reference>
<dbReference type="Proteomes" id="UP000011529">
    <property type="component" value="Unassembled WGS sequence"/>
</dbReference>
<sequence>MAAHQSGWLRQIALPESGHDLPQSELAETNDGPANFLLWHLWQFQIRRLVVWRSEWHLVARLVQ</sequence>
<comment type="caution">
    <text evidence="1">The sequence shown here is derived from an EMBL/GenBank/DDBJ whole genome shotgun (WGS) entry which is preliminary data.</text>
</comment>
<dbReference type="AlphaFoldDB" id="M2A4X1"/>
<accession>M2A4X1</accession>